<evidence type="ECO:0000256" key="11">
    <source>
        <dbReference type="ARBA" id="ARBA00023136"/>
    </source>
</evidence>
<dbReference type="FunFam" id="1.20.120.1770:FF:000001">
    <property type="entry name" value="Cytochrome b reductase 1"/>
    <property type="match status" value="1"/>
</dbReference>
<evidence type="ECO:0000256" key="7">
    <source>
        <dbReference type="ARBA" id="ARBA00022982"/>
    </source>
</evidence>
<dbReference type="RefSeq" id="XP_003573743.4">
    <property type="nucleotide sequence ID" value="XM_003573695.4"/>
</dbReference>
<proteinExistence type="predicted"/>
<keyword evidence="5 14" id="KW-0812">Transmembrane</keyword>
<protein>
    <recommendedName>
        <fullName evidence="15">Cytochrome b561 domain-containing protein</fullName>
    </recommendedName>
</protein>
<evidence type="ECO:0000256" key="1">
    <source>
        <dbReference type="ARBA" id="ARBA00001970"/>
    </source>
</evidence>
<feature type="compositionally biased region" description="Polar residues" evidence="13">
    <location>
        <begin position="15"/>
        <end position="24"/>
    </location>
</feature>
<keyword evidence="7" id="KW-0249">Electron transport</keyword>
<keyword evidence="11 14" id="KW-0472">Membrane</keyword>
<feature type="transmembrane region" description="Helical" evidence="14">
    <location>
        <begin position="66"/>
        <end position="88"/>
    </location>
</feature>
<keyword evidence="10" id="KW-0408">Iron</keyword>
<evidence type="ECO:0000256" key="13">
    <source>
        <dbReference type="SAM" id="MobiDB-lite"/>
    </source>
</evidence>
<evidence type="ECO:0000313" key="16">
    <source>
        <dbReference type="EMBL" id="PNT67123.1"/>
    </source>
</evidence>
<keyword evidence="9" id="KW-0560">Oxidoreductase</keyword>
<dbReference type="SMART" id="SM00665">
    <property type="entry name" value="B561"/>
    <property type="match status" value="1"/>
</dbReference>
<dbReference type="Gene3D" id="1.20.120.1770">
    <property type="match status" value="1"/>
</dbReference>
<reference evidence="16 17" key="1">
    <citation type="journal article" date="2010" name="Nature">
        <title>Genome sequencing and analysis of the model grass Brachypodium distachyon.</title>
        <authorList>
            <consortium name="International Brachypodium Initiative"/>
        </authorList>
    </citation>
    <scope>NUCLEOTIDE SEQUENCE [LARGE SCALE GENOMIC DNA]</scope>
    <source>
        <strain evidence="16">Bd21</strain>
        <strain evidence="17">cv. Bd21</strain>
    </source>
</reference>
<evidence type="ECO:0000256" key="5">
    <source>
        <dbReference type="ARBA" id="ARBA00022692"/>
    </source>
</evidence>
<keyword evidence="18" id="KW-1185">Reference proteome</keyword>
<dbReference type="InterPro" id="IPR006593">
    <property type="entry name" value="Cyt_b561/ferric_Rdtase_TM"/>
</dbReference>
<dbReference type="Pfam" id="PF03188">
    <property type="entry name" value="Cytochrom_B561"/>
    <property type="match status" value="1"/>
</dbReference>
<dbReference type="AlphaFoldDB" id="A0A2K2CYM1"/>
<feature type="transmembrane region" description="Helical" evidence="14">
    <location>
        <begin position="143"/>
        <end position="163"/>
    </location>
</feature>
<evidence type="ECO:0000313" key="18">
    <source>
        <dbReference type="Proteomes" id="UP000008810"/>
    </source>
</evidence>
<keyword evidence="8 14" id="KW-1133">Transmembrane helix</keyword>
<reference evidence="17" key="3">
    <citation type="submission" date="2018-08" db="UniProtKB">
        <authorList>
            <consortium name="EnsemblPlants"/>
        </authorList>
    </citation>
    <scope>IDENTIFICATION</scope>
    <source>
        <strain evidence="17">cv. Bd21</strain>
    </source>
</reference>
<dbReference type="ExpressionAtlas" id="A0A2K2CYM1">
    <property type="expression patterns" value="baseline"/>
</dbReference>
<dbReference type="GeneID" id="100844691"/>
<evidence type="ECO:0000256" key="3">
    <source>
        <dbReference type="ARBA" id="ARBA00022448"/>
    </source>
</evidence>
<evidence type="ECO:0000256" key="9">
    <source>
        <dbReference type="ARBA" id="ARBA00023002"/>
    </source>
</evidence>
<feature type="region of interest" description="Disordered" evidence="13">
    <location>
        <begin position="1"/>
        <end position="24"/>
    </location>
</feature>
<accession>A0A2K2CYM1</accession>
<feature type="transmembrane region" description="Helical" evidence="14">
    <location>
        <begin position="251"/>
        <end position="271"/>
    </location>
</feature>
<evidence type="ECO:0000256" key="2">
    <source>
        <dbReference type="ARBA" id="ARBA00004141"/>
    </source>
</evidence>
<evidence type="ECO:0000313" key="17">
    <source>
        <dbReference type="EnsemblPlants" id="PNT67123"/>
    </source>
</evidence>
<keyword evidence="3" id="KW-0813">Transport</keyword>
<feature type="transmembrane region" description="Helical" evidence="14">
    <location>
        <begin position="108"/>
        <end position="131"/>
    </location>
</feature>
<dbReference type="Gramene" id="PNT67123">
    <property type="protein sequence ID" value="PNT67123"/>
    <property type="gene ID" value="BRADI_3g21300v3"/>
</dbReference>
<name>A0A2K2CYM1_BRADI</name>
<evidence type="ECO:0000256" key="6">
    <source>
        <dbReference type="ARBA" id="ARBA00022723"/>
    </source>
</evidence>
<dbReference type="EMBL" id="CM000882">
    <property type="protein sequence ID" value="PNT67123.1"/>
    <property type="molecule type" value="Genomic_DNA"/>
</dbReference>
<dbReference type="EnsemblPlants" id="PNT67123">
    <property type="protein sequence ID" value="PNT67123"/>
    <property type="gene ID" value="BRADI_3g21300v3"/>
</dbReference>
<feature type="transmembrane region" description="Helical" evidence="14">
    <location>
        <begin position="175"/>
        <end position="200"/>
    </location>
</feature>
<dbReference type="GO" id="GO:0016020">
    <property type="term" value="C:membrane"/>
    <property type="evidence" value="ECO:0007669"/>
    <property type="project" value="UniProtKB-SubCell"/>
</dbReference>
<organism evidence="16">
    <name type="scientific">Brachypodium distachyon</name>
    <name type="common">Purple false brome</name>
    <name type="synonym">Trachynia distachya</name>
    <dbReference type="NCBI Taxonomy" id="15368"/>
    <lineage>
        <taxon>Eukaryota</taxon>
        <taxon>Viridiplantae</taxon>
        <taxon>Streptophyta</taxon>
        <taxon>Embryophyta</taxon>
        <taxon>Tracheophyta</taxon>
        <taxon>Spermatophyta</taxon>
        <taxon>Magnoliopsida</taxon>
        <taxon>Liliopsida</taxon>
        <taxon>Poales</taxon>
        <taxon>Poaceae</taxon>
        <taxon>BOP clade</taxon>
        <taxon>Pooideae</taxon>
        <taxon>Stipodae</taxon>
        <taxon>Brachypodieae</taxon>
        <taxon>Brachypodium</taxon>
    </lineage>
</organism>
<dbReference type="STRING" id="15368.A0A2K2CYM1"/>
<keyword evidence="6" id="KW-0479">Metal-binding</keyword>
<evidence type="ECO:0000259" key="15">
    <source>
        <dbReference type="PROSITE" id="PS50939"/>
    </source>
</evidence>
<evidence type="ECO:0000256" key="12">
    <source>
        <dbReference type="ARBA" id="ARBA00053762"/>
    </source>
</evidence>
<dbReference type="InterPro" id="IPR043205">
    <property type="entry name" value="CYB561/CYBRD1-like"/>
</dbReference>
<sequence>MRLGSSTGTPPSSSYNRPFQSPRNNAEASTHFAVVIAVLLLPAPGRTNGEEAMPVKSGASFRASALPVIVMAQLLAAAVLTLTLVWVLHFRDGVSWELNSTTQLVYTVHPLFMVIGFIICTGEAIMAYRIVLGSRTAKKAVHLLLHLLALAFAAVGLYAAVKFHNDAGDPHVRSLHAWLGVVTIGLYALQWLVAFMYFVFPGAMMTMRADYAPWHIFFGVVIFLMAVCTTETGLVRFIYRIVGYPSEALVVNFTGLVILMFGVTVVLAVILPSRY</sequence>
<dbReference type="PANTHER" id="PTHR10106:SF42">
    <property type="entry name" value="OS10G0118800 PROTEIN"/>
    <property type="match status" value="1"/>
</dbReference>
<evidence type="ECO:0000256" key="8">
    <source>
        <dbReference type="ARBA" id="ARBA00022989"/>
    </source>
</evidence>
<dbReference type="GO" id="GO:0046872">
    <property type="term" value="F:metal ion binding"/>
    <property type="evidence" value="ECO:0007669"/>
    <property type="project" value="UniProtKB-KW"/>
</dbReference>
<keyword evidence="4" id="KW-0349">Heme</keyword>
<evidence type="ECO:0000256" key="14">
    <source>
        <dbReference type="SAM" id="Phobius"/>
    </source>
</evidence>
<feature type="domain" description="Cytochrome b561" evidence="15">
    <location>
        <begin position="71"/>
        <end position="270"/>
    </location>
</feature>
<dbReference type="Proteomes" id="UP000008810">
    <property type="component" value="Chromosome 3"/>
</dbReference>
<comment type="cofactor">
    <cofactor evidence="1">
        <name>heme b</name>
        <dbReference type="ChEBI" id="CHEBI:60344"/>
    </cofactor>
</comment>
<dbReference type="OrthoDB" id="907479at2759"/>
<feature type="transmembrane region" description="Helical" evidence="14">
    <location>
        <begin position="212"/>
        <end position="239"/>
    </location>
</feature>
<dbReference type="PROSITE" id="PS50939">
    <property type="entry name" value="CYTOCHROME_B561"/>
    <property type="match status" value="1"/>
</dbReference>
<evidence type="ECO:0000256" key="4">
    <source>
        <dbReference type="ARBA" id="ARBA00022617"/>
    </source>
</evidence>
<dbReference type="PANTHER" id="PTHR10106">
    <property type="entry name" value="CYTOCHROME B561-RELATED"/>
    <property type="match status" value="1"/>
</dbReference>
<gene>
    <name evidence="17" type="primary">LOC100844691</name>
    <name evidence="16" type="ORF">BRADI_3g21300v3</name>
</gene>
<dbReference type="GO" id="GO:0016491">
    <property type="term" value="F:oxidoreductase activity"/>
    <property type="evidence" value="ECO:0000318"/>
    <property type="project" value="GO_Central"/>
</dbReference>
<comment type="subcellular location">
    <subcellularLocation>
        <location evidence="2">Membrane</location>
        <topology evidence="2">Multi-pass membrane protein</topology>
    </subcellularLocation>
</comment>
<reference evidence="16" key="2">
    <citation type="submission" date="2017-06" db="EMBL/GenBank/DDBJ databases">
        <title>WGS assembly of Brachypodium distachyon.</title>
        <authorList>
            <consortium name="The International Brachypodium Initiative"/>
            <person name="Lucas S."/>
            <person name="Harmon-Smith M."/>
            <person name="Lail K."/>
            <person name="Tice H."/>
            <person name="Grimwood J."/>
            <person name="Bruce D."/>
            <person name="Barry K."/>
            <person name="Shu S."/>
            <person name="Lindquist E."/>
            <person name="Wang M."/>
            <person name="Pitluck S."/>
            <person name="Vogel J.P."/>
            <person name="Garvin D.F."/>
            <person name="Mockler T.C."/>
            <person name="Schmutz J."/>
            <person name="Rokhsar D."/>
            <person name="Bevan M.W."/>
        </authorList>
    </citation>
    <scope>NUCLEOTIDE SEQUENCE</scope>
    <source>
        <strain evidence="16">Bd21</strain>
    </source>
</reference>
<feature type="compositionally biased region" description="Low complexity" evidence="13">
    <location>
        <begin position="1"/>
        <end position="14"/>
    </location>
</feature>
<evidence type="ECO:0000256" key="10">
    <source>
        <dbReference type="ARBA" id="ARBA00023004"/>
    </source>
</evidence>
<comment type="function">
    <text evidence="12">Two-heme-containing cytochrome. Catalyzes ascorbate-dependent trans-membrane electron transfer by utilizing a concerted H(+)/e(-) transfer mechanism.</text>
</comment>